<proteinExistence type="predicted"/>
<feature type="domain" description="U-box" evidence="2">
    <location>
        <begin position="543"/>
        <end position="607"/>
    </location>
</feature>
<gene>
    <name evidence="3" type="ORF">SCF082_LOCUS20211</name>
</gene>
<dbReference type="InterPro" id="IPR013083">
    <property type="entry name" value="Znf_RING/FYVE/PHD"/>
</dbReference>
<accession>A0ABP0L0Y4</accession>
<sequence>MLAEHGMLDDVMAWVEEEDGFEGRFNEDVGLQKATLVLVNRVYGDRFSLADLCMLFEENAGKALQVAPRLPASRGGWYDDDEETDWEQVHRVIRGVVSLLYGAGLLDPDSDLEFLEVCNRLLMQVLSPATFFQGHGENQVSPHMLSQVCLRMELVAQELMRFDSPGERLWEMLSLDKNNMEVRVQSALEVFRGVMELLPGDGWEFRCWVGMGDFVEKLCIPFLLRCWTHIVLSETKDRENIDYHSGALFLFDGSNKRWTRPSTFRSDWGCKGFETCCKLLISLSANDVVRRHFLRLLDPTNRFFEELDQELGGKLPEGAMHRELAWILLMNVTCFSEDPEIGFANRDLIEGWLSNASAEECWCHCIDADSGEPFFIKLLEEGDKETEDSLHTQWERPCVTACAWEEFRDATHVQYRHFSGHVQQDLPKAFQEVDAQQFDERVERKEGDESKFDSCKEEKSAKTNVLEALARSVFMLPPMAPSRIVQRFGRKPSEELKGRRAPKRRAQLSGVGNDKGYEDAAPGNVFRADDKQLHFGERFVPISFRCALSGELMRNPVVAPDDKTYERETLVRHLLEGPVAKTHVRLSTADLDRLKPNGTLEKEIVMWHIRQQMRSQLDTEDIYEF</sequence>
<feature type="region of interest" description="Disordered" evidence="1">
    <location>
        <begin position="495"/>
        <end position="516"/>
    </location>
</feature>
<keyword evidence="4" id="KW-1185">Reference proteome</keyword>
<evidence type="ECO:0000256" key="1">
    <source>
        <dbReference type="SAM" id="MobiDB-lite"/>
    </source>
</evidence>
<dbReference type="CDD" id="cd16453">
    <property type="entry name" value="RING-Ubox"/>
    <property type="match status" value="1"/>
</dbReference>
<dbReference type="EMBL" id="CAXAMM010014030">
    <property type="protein sequence ID" value="CAK9032806.1"/>
    <property type="molecule type" value="Genomic_DNA"/>
</dbReference>
<dbReference type="Pfam" id="PF04564">
    <property type="entry name" value="U-box"/>
    <property type="match status" value="1"/>
</dbReference>
<evidence type="ECO:0000313" key="4">
    <source>
        <dbReference type="Proteomes" id="UP001642464"/>
    </source>
</evidence>
<dbReference type="Proteomes" id="UP001642464">
    <property type="component" value="Unassembled WGS sequence"/>
</dbReference>
<evidence type="ECO:0000259" key="2">
    <source>
        <dbReference type="SMART" id="SM00504"/>
    </source>
</evidence>
<evidence type="ECO:0000313" key="3">
    <source>
        <dbReference type="EMBL" id="CAK9032806.1"/>
    </source>
</evidence>
<dbReference type="InterPro" id="IPR003613">
    <property type="entry name" value="Ubox_domain"/>
</dbReference>
<dbReference type="SUPFAM" id="SSF57850">
    <property type="entry name" value="RING/U-box"/>
    <property type="match status" value="1"/>
</dbReference>
<dbReference type="Gene3D" id="3.30.40.10">
    <property type="entry name" value="Zinc/RING finger domain, C3HC4 (zinc finger)"/>
    <property type="match status" value="1"/>
</dbReference>
<name>A0ABP0L0Y4_9DINO</name>
<dbReference type="SMART" id="SM00504">
    <property type="entry name" value="Ubox"/>
    <property type="match status" value="1"/>
</dbReference>
<reference evidence="3 4" key="1">
    <citation type="submission" date="2024-02" db="EMBL/GenBank/DDBJ databases">
        <authorList>
            <person name="Chen Y."/>
            <person name="Shah S."/>
            <person name="Dougan E. K."/>
            <person name="Thang M."/>
            <person name="Chan C."/>
        </authorList>
    </citation>
    <scope>NUCLEOTIDE SEQUENCE [LARGE SCALE GENOMIC DNA]</scope>
</reference>
<comment type="caution">
    <text evidence="3">The sequence shown here is derived from an EMBL/GenBank/DDBJ whole genome shotgun (WGS) entry which is preliminary data.</text>
</comment>
<protein>
    <recommendedName>
        <fullName evidence="2">U-box domain-containing protein</fullName>
    </recommendedName>
</protein>
<organism evidence="3 4">
    <name type="scientific">Durusdinium trenchii</name>
    <dbReference type="NCBI Taxonomy" id="1381693"/>
    <lineage>
        <taxon>Eukaryota</taxon>
        <taxon>Sar</taxon>
        <taxon>Alveolata</taxon>
        <taxon>Dinophyceae</taxon>
        <taxon>Suessiales</taxon>
        <taxon>Symbiodiniaceae</taxon>
        <taxon>Durusdinium</taxon>
    </lineage>
</organism>